<dbReference type="OrthoDB" id="5141738at2759"/>
<accession>G3XQJ1</accession>
<comment type="subcellular location">
    <subcellularLocation>
        <location evidence="1">Membrane</location>
        <topology evidence="1">Multi-pass membrane protein</topology>
    </subcellularLocation>
</comment>
<evidence type="ECO:0000256" key="5">
    <source>
        <dbReference type="SAM" id="Phobius"/>
    </source>
</evidence>
<evidence type="ECO:0000313" key="7">
    <source>
        <dbReference type="EMBL" id="EHA26133.1"/>
    </source>
</evidence>
<keyword evidence="4 5" id="KW-0472">Membrane</keyword>
<dbReference type="PROSITE" id="PS50850">
    <property type="entry name" value="MFS"/>
    <property type="match status" value="1"/>
</dbReference>
<feature type="transmembrane region" description="Helical" evidence="5">
    <location>
        <begin position="307"/>
        <end position="329"/>
    </location>
</feature>
<feature type="transmembrane region" description="Helical" evidence="5">
    <location>
        <begin position="400"/>
        <end position="422"/>
    </location>
</feature>
<feature type="transmembrane region" description="Helical" evidence="5">
    <location>
        <begin position="154"/>
        <end position="173"/>
    </location>
</feature>
<keyword evidence="3 5" id="KW-1133">Transmembrane helix</keyword>
<dbReference type="Pfam" id="PF07690">
    <property type="entry name" value="MFS_1"/>
    <property type="match status" value="1"/>
</dbReference>
<comment type="caution">
    <text evidence="7">The sequence shown here is derived from an EMBL/GenBank/DDBJ whole genome shotgun (WGS) entry which is preliminary data.</text>
</comment>
<dbReference type="InterPro" id="IPR036259">
    <property type="entry name" value="MFS_trans_sf"/>
</dbReference>
<dbReference type="HOGENOM" id="CLU_008455_11_2_1"/>
<dbReference type="PANTHER" id="PTHR23502:SF74">
    <property type="entry name" value="MAJOR FACILITATOR SUPERFAMILY (MFS) PROFILE DOMAIN-CONTAINING PROTEIN"/>
    <property type="match status" value="1"/>
</dbReference>
<feature type="transmembrane region" description="Helical" evidence="5">
    <location>
        <begin position="90"/>
        <end position="113"/>
    </location>
</feature>
<dbReference type="Proteomes" id="UP000009038">
    <property type="component" value="Unassembled WGS sequence"/>
</dbReference>
<evidence type="ECO:0000313" key="8">
    <source>
        <dbReference type="Proteomes" id="UP000009038"/>
    </source>
</evidence>
<feature type="transmembrane region" description="Helical" evidence="5">
    <location>
        <begin position="265"/>
        <end position="287"/>
    </location>
</feature>
<organism evidence="7 8">
    <name type="scientific">Aspergillus niger (strain ATCC 1015 / CBS 113.46 / FGSC A1144 / LSHB Ac4 / NCTC 3858a / NRRL 328 / USDA 3528.7)</name>
    <dbReference type="NCBI Taxonomy" id="380704"/>
    <lineage>
        <taxon>Eukaryota</taxon>
        <taxon>Fungi</taxon>
        <taxon>Dikarya</taxon>
        <taxon>Ascomycota</taxon>
        <taxon>Pezizomycotina</taxon>
        <taxon>Eurotiomycetes</taxon>
        <taxon>Eurotiomycetidae</taxon>
        <taxon>Eurotiales</taxon>
        <taxon>Aspergillaceae</taxon>
        <taxon>Aspergillus</taxon>
        <taxon>Aspergillus subgen. Circumdati</taxon>
    </lineage>
</organism>
<evidence type="ECO:0000256" key="2">
    <source>
        <dbReference type="ARBA" id="ARBA00022692"/>
    </source>
</evidence>
<keyword evidence="2 5" id="KW-0812">Transmembrane</keyword>
<dbReference type="InterPro" id="IPR020846">
    <property type="entry name" value="MFS_dom"/>
</dbReference>
<dbReference type="PANTHER" id="PTHR23502">
    <property type="entry name" value="MAJOR FACILITATOR SUPERFAMILY"/>
    <property type="match status" value="1"/>
</dbReference>
<dbReference type="EMBL" id="ACJE01000004">
    <property type="protein sequence ID" value="EHA26133.1"/>
    <property type="molecule type" value="Genomic_DNA"/>
</dbReference>
<evidence type="ECO:0000256" key="4">
    <source>
        <dbReference type="ARBA" id="ARBA00023136"/>
    </source>
</evidence>
<dbReference type="AlphaFoldDB" id="G3XQJ1"/>
<protein>
    <recommendedName>
        <fullName evidence="6">Major facilitator superfamily (MFS) profile domain-containing protein</fullName>
    </recommendedName>
</protein>
<feature type="transmembrane region" description="Helical" evidence="5">
    <location>
        <begin position="125"/>
        <end position="148"/>
    </location>
</feature>
<proteinExistence type="predicted"/>
<feature type="transmembrane region" description="Helical" evidence="5">
    <location>
        <begin position="226"/>
        <end position="245"/>
    </location>
</feature>
<gene>
    <name evidence="7" type="ORF">ASPNIDRAFT_140511</name>
</gene>
<evidence type="ECO:0000256" key="3">
    <source>
        <dbReference type="ARBA" id="ARBA00022989"/>
    </source>
</evidence>
<dbReference type="Gene3D" id="1.20.1250.20">
    <property type="entry name" value="MFS general substrate transporter like domains"/>
    <property type="match status" value="1"/>
</dbReference>
<dbReference type="GO" id="GO:0005886">
    <property type="term" value="C:plasma membrane"/>
    <property type="evidence" value="ECO:0007669"/>
    <property type="project" value="TreeGrafter"/>
</dbReference>
<dbReference type="SUPFAM" id="SSF103473">
    <property type="entry name" value="MFS general substrate transporter"/>
    <property type="match status" value="1"/>
</dbReference>
<evidence type="ECO:0000256" key="1">
    <source>
        <dbReference type="ARBA" id="ARBA00004141"/>
    </source>
</evidence>
<dbReference type="InterPro" id="IPR011701">
    <property type="entry name" value="MFS"/>
</dbReference>
<feature type="transmembrane region" description="Helical" evidence="5">
    <location>
        <begin position="368"/>
        <end position="388"/>
    </location>
</feature>
<dbReference type="GO" id="GO:0022857">
    <property type="term" value="F:transmembrane transporter activity"/>
    <property type="evidence" value="ECO:0007669"/>
    <property type="project" value="InterPro"/>
</dbReference>
<dbReference type="STRING" id="380704.G3XQJ1"/>
<name>G3XQJ1_ASPNA</name>
<feature type="transmembrane region" description="Helical" evidence="5">
    <location>
        <begin position="44"/>
        <end position="61"/>
    </location>
</feature>
<sequence length="432" mass="47304">ARKIHILITGLFCTFNSSFGTSMPSGDLDATIDHFNVYDRVHLTLLNSLTMVGFVLGPLFWGPLSEFVGRRPVLLSSYSVYIVLPDLNALLGFRLLCGISAAAPTTVISGLYADILNDTSQRGAAVALYMASNTCGALLGPLISGFASQISWKWPFWIAGMIAAPGILLLAALPETFAPILYNKQIVQQRESNDFCETGQEFTQLQSFDPQKIFLRPVTLMVTEPILLLSSLYLALAYAVLYLIIQAYPIIFQDLYGLSAGISGLAYLPMVLGVFIALIIFFGFIRWHGKSLEAGKPWAQREINRRLPVACLASPCMIVSLFWLGWASWKSISPLLPAFGGIFFGVGFQLVFMSMLNYITDVFRQMSASAHAGASCLRSIGAILVPLAAGPMYDTLGVHWAPSLLGFLVLIMGIIPFLFIRYGELLAKKSNR</sequence>
<feature type="transmembrane region" description="Helical" evidence="5">
    <location>
        <begin position="335"/>
        <end position="356"/>
    </location>
</feature>
<evidence type="ECO:0000259" key="6">
    <source>
        <dbReference type="PROSITE" id="PS50850"/>
    </source>
</evidence>
<reference evidence="7 8" key="1">
    <citation type="journal article" date="2011" name="Genome Res.">
        <title>Comparative genomics of citric-acid-producing Aspergillus niger ATCC 1015 versus enzyme-producing CBS 513.88.</title>
        <authorList>
            <person name="Andersen M.R."/>
            <person name="Salazar M.P."/>
            <person name="Schaap P.J."/>
            <person name="van de Vondervoort P.J."/>
            <person name="Culley D."/>
            <person name="Thykaer J."/>
            <person name="Frisvad J.C."/>
            <person name="Nielsen K.F."/>
            <person name="Albang R."/>
            <person name="Albermann K."/>
            <person name="Berka R.M."/>
            <person name="Braus G.H."/>
            <person name="Braus-Stromeyer S.A."/>
            <person name="Corrochano L.M."/>
            <person name="Dai Z."/>
            <person name="van Dijck P.W."/>
            <person name="Hofmann G."/>
            <person name="Lasure L.L."/>
            <person name="Magnuson J.K."/>
            <person name="Menke H."/>
            <person name="Meijer M."/>
            <person name="Meijer S.L."/>
            <person name="Nielsen J.B."/>
            <person name="Nielsen M.L."/>
            <person name="van Ooyen A.J."/>
            <person name="Pel H.J."/>
            <person name="Poulsen L."/>
            <person name="Samson R.A."/>
            <person name="Stam H."/>
            <person name="Tsang A."/>
            <person name="van den Brink J.M."/>
            <person name="Atkins A."/>
            <person name="Aerts A."/>
            <person name="Shapiro H."/>
            <person name="Pangilinan J."/>
            <person name="Salamov A."/>
            <person name="Lou Y."/>
            <person name="Lindquist E."/>
            <person name="Lucas S."/>
            <person name="Grimwood J."/>
            <person name="Grigoriev I.V."/>
            <person name="Kubicek C.P."/>
            <person name="Martinez D."/>
            <person name="van Peij N.N."/>
            <person name="Roubos J.A."/>
            <person name="Nielsen J."/>
            <person name="Baker S.E."/>
        </authorList>
    </citation>
    <scope>NUCLEOTIDE SEQUENCE [LARGE SCALE GENOMIC DNA]</scope>
    <source>
        <strain evidence="8">ATCC 1015 / CBS 113.46 / FGSC A1144 / LSHB Ac4 / NCTC 3858a / NRRL 328 / USDA 3528.7</strain>
    </source>
</reference>
<feature type="domain" description="Major facilitator superfamily (MFS) profile" evidence="6">
    <location>
        <begin position="6"/>
        <end position="424"/>
    </location>
</feature>
<feature type="non-terminal residue" evidence="7">
    <location>
        <position position="1"/>
    </location>
</feature>